<dbReference type="WBParaSite" id="GPUH_0002114001-mRNA-1">
    <property type="protein sequence ID" value="GPUH_0002114001-mRNA-1"/>
    <property type="gene ID" value="GPUH_0002114001"/>
</dbReference>
<proteinExistence type="predicted"/>
<dbReference type="Gene3D" id="3.30.43.40">
    <property type="entry name" value="Pre-mRNA-processing-splicing factor 8, U5-snRNA-binding domain"/>
    <property type="match status" value="1"/>
</dbReference>
<dbReference type="GO" id="GO:0017070">
    <property type="term" value="F:U6 snRNA binding"/>
    <property type="evidence" value="ECO:0007669"/>
    <property type="project" value="TreeGrafter"/>
</dbReference>
<dbReference type="InterPro" id="IPR012337">
    <property type="entry name" value="RNaseH-like_sf"/>
</dbReference>
<reference evidence="1" key="1">
    <citation type="submission" date="2016-06" db="UniProtKB">
        <authorList>
            <consortium name="WormBaseParasite"/>
        </authorList>
    </citation>
    <scope>IDENTIFICATION</scope>
</reference>
<accession>A0A183EJH4</accession>
<protein>
    <submittedName>
        <fullName evidence="1">U5_2-snRNA_bdg domain-containing protein</fullName>
    </submittedName>
</protein>
<sequence>LDFIGFMKEGVCRFSADDARDLIQRYLTEQPDPNNENIVGYNNKKCWPRDARMRLMKHDVNLGRAVFWDIKNRLPRSVTTVEWENSFVSVYSKDNPNLLFDMCGFECRILPKCRVSTEELTHRDGIWKLQNEVTKERTAHCFLKVDEESLLKFHNRIRQILMSSGSTTFTKAVTRWGSKEMEF</sequence>
<evidence type="ECO:0000313" key="1">
    <source>
        <dbReference type="WBParaSite" id="GPUH_0002114001-mRNA-1"/>
    </source>
</evidence>
<dbReference type="GO" id="GO:0005682">
    <property type="term" value="C:U5 snRNP"/>
    <property type="evidence" value="ECO:0007669"/>
    <property type="project" value="TreeGrafter"/>
</dbReference>
<organism evidence="1">
    <name type="scientific">Gongylonema pulchrum</name>
    <dbReference type="NCBI Taxonomy" id="637853"/>
    <lineage>
        <taxon>Eukaryota</taxon>
        <taxon>Metazoa</taxon>
        <taxon>Ecdysozoa</taxon>
        <taxon>Nematoda</taxon>
        <taxon>Chromadorea</taxon>
        <taxon>Rhabditida</taxon>
        <taxon>Spirurina</taxon>
        <taxon>Spiruromorpha</taxon>
        <taxon>Spiruroidea</taxon>
        <taxon>Gongylonematidae</taxon>
        <taxon>Gongylonema</taxon>
    </lineage>
</organism>
<dbReference type="GO" id="GO:0097157">
    <property type="term" value="F:pre-mRNA intronic binding"/>
    <property type="evidence" value="ECO:0007669"/>
    <property type="project" value="TreeGrafter"/>
</dbReference>
<dbReference type="InterPro" id="IPR027652">
    <property type="entry name" value="PRP8"/>
</dbReference>
<dbReference type="AlphaFoldDB" id="A0A183EJH4"/>
<dbReference type="GO" id="GO:0071013">
    <property type="term" value="C:catalytic step 2 spliceosome"/>
    <property type="evidence" value="ECO:0007669"/>
    <property type="project" value="TreeGrafter"/>
</dbReference>
<dbReference type="SUPFAM" id="SSF53098">
    <property type="entry name" value="Ribonuclease H-like"/>
    <property type="match status" value="1"/>
</dbReference>
<dbReference type="GO" id="GO:0030619">
    <property type="term" value="F:U1 snRNA binding"/>
    <property type="evidence" value="ECO:0007669"/>
    <property type="project" value="TreeGrafter"/>
</dbReference>
<dbReference type="InterPro" id="IPR042516">
    <property type="entry name" value="Prp8_U5-snRNA-bd_sf"/>
</dbReference>
<dbReference type="GO" id="GO:0000244">
    <property type="term" value="P:spliceosomal tri-snRNP complex assembly"/>
    <property type="evidence" value="ECO:0007669"/>
    <property type="project" value="TreeGrafter"/>
</dbReference>
<dbReference type="GO" id="GO:0030620">
    <property type="term" value="F:U2 snRNA binding"/>
    <property type="evidence" value="ECO:0007669"/>
    <property type="project" value="TreeGrafter"/>
</dbReference>
<dbReference type="GO" id="GO:0030623">
    <property type="term" value="F:U5 snRNA binding"/>
    <property type="evidence" value="ECO:0007669"/>
    <property type="project" value="InterPro"/>
</dbReference>
<dbReference type="PANTHER" id="PTHR11140">
    <property type="entry name" value="PRE-MRNA SPLICING FACTOR PRP8"/>
    <property type="match status" value="1"/>
</dbReference>
<name>A0A183EJH4_9BILA</name>
<dbReference type="PANTHER" id="PTHR11140:SF0">
    <property type="entry name" value="PRE-MRNA-PROCESSING-SPLICING FACTOR 8"/>
    <property type="match status" value="1"/>
</dbReference>